<keyword evidence="2" id="KW-1185">Reference proteome</keyword>
<accession>A0ACC0CB01</accession>
<proteinExistence type="predicted"/>
<organism evidence="1 2">
    <name type="scientific">Catharanthus roseus</name>
    <name type="common">Madagascar periwinkle</name>
    <name type="synonym">Vinca rosea</name>
    <dbReference type="NCBI Taxonomy" id="4058"/>
    <lineage>
        <taxon>Eukaryota</taxon>
        <taxon>Viridiplantae</taxon>
        <taxon>Streptophyta</taxon>
        <taxon>Embryophyta</taxon>
        <taxon>Tracheophyta</taxon>
        <taxon>Spermatophyta</taxon>
        <taxon>Magnoliopsida</taxon>
        <taxon>eudicotyledons</taxon>
        <taxon>Gunneridae</taxon>
        <taxon>Pentapetalae</taxon>
        <taxon>asterids</taxon>
        <taxon>lamiids</taxon>
        <taxon>Gentianales</taxon>
        <taxon>Apocynaceae</taxon>
        <taxon>Rauvolfioideae</taxon>
        <taxon>Vinceae</taxon>
        <taxon>Catharanthinae</taxon>
        <taxon>Catharanthus</taxon>
    </lineage>
</organism>
<sequence length="390" mass="45543">MGYTWANSLWQRMEAIGREEMVYSKLGIARFNYYTDGDYGGNAYGGSHHRDGHFTHRSQIDSLCVKKFMRQNMENEGKMDYYSYDIISFPPAPSHSYFGHFFKETKSCSFVLDLDRNSLQHACTLTSMSGRRHTMEFEGQGENIGGKLFLCYGDSSTSFSSNLFLFYLVFSFKDLKLFFDGYAKLEKSVFDPKYWHDNLDIISFVIDLFSSWTPMWGLIPSYFLDPFVENFLVKKVEGYLCSLIGDLLNKSIRRDIERCSYMIPFFETFVIALNGIAPFENHFLNVKGQLENTLHDHKIRPFTFTFQVLLEIVHSIPPLVKIISIIARRLWLFEGTDSRMRPFKGGMDGMTRDKYENMERFQGSFTRSRARKIEEKTQRIKLGRVSSYKI</sequence>
<name>A0ACC0CB01_CATRO</name>
<protein>
    <submittedName>
        <fullName evidence="1">Uncharacterized protein</fullName>
    </submittedName>
</protein>
<dbReference type="EMBL" id="CM044701">
    <property type="protein sequence ID" value="KAI5682065.1"/>
    <property type="molecule type" value="Genomic_DNA"/>
</dbReference>
<gene>
    <name evidence="1" type="ORF">M9H77_03293</name>
</gene>
<evidence type="ECO:0000313" key="2">
    <source>
        <dbReference type="Proteomes" id="UP001060085"/>
    </source>
</evidence>
<dbReference type="Proteomes" id="UP001060085">
    <property type="component" value="Linkage Group LG01"/>
</dbReference>
<comment type="caution">
    <text evidence="1">The sequence shown here is derived from an EMBL/GenBank/DDBJ whole genome shotgun (WGS) entry which is preliminary data.</text>
</comment>
<evidence type="ECO:0000313" key="1">
    <source>
        <dbReference type="EMBL" id="KAI5682065.1"/>
    </source>
</evidence>
<reference evidence="2" key="1">
    <citation type="journal article" date="2023" name="Nat. Plants">
        <title>Single-cell RNA sequencing provides a high-resolution roadmap for understanding the multicellular compartmentation of specialized metabolism.</title>
        <authorList>
            <person name="Sun S."/>
            <person name="Shen X."/>
            <person name="Li Y."/>
            <person name="Li Y."/>
            <person name="Wang S."/>
            <person name="Li R."/>
            <person name="Zhang H."/>
            <person name="Shen G."/>
            <person name="Guo B."/>
            <person name="Wei J."/>
            <person name="Xu J."/>
            <person name="St-Pierre B."/>
            <person name="Chen S."/>
            <person name="Sun C."/>
        </authorList>
    </citation>
    <scope>NUCLEOTIDE SEQUENCE [LARGE SCALE GENOMIC DNA]</scope>
</reference>